<dbReference type="OrthoDB" id="5383498at2"/>
<dbReference type="RefSeq" id="WP_141646816.1">
    <property type="nucleotide sequence ID" value="NZ_VIFM01000189.1"/>
</dbReference>
<gene>
    <name evidence="11" type="ORF">FJV41_34280</name>
</gene>
<accession>A0A540WQZ0</accession>
<dbReference type="GO" id="GO:0009279">
    <property type="term" value="C:cell outer membrane"/>
    <property type="evidence" value="ECO:0007669"/>
    <property type="project" value="UniProtKB-SubCell"/>
</dbReference>
<dbReference type="Proteomes" id="UP000315369">
    <property type="component" value="Unassembled WGS sequence"/>
</dbReference>
<dbReference type="GO" id="GO:0044718">
    <property type="term" value="P:siderophore transmembrane transport"/>
    <property type="evidence" value="ECO:0007669"/>
    <property type="project" value="TreeGrafter"/>
</dbReference>
<dbReference type="Pfam" id="PF00593">
    <property type="entry name" value="TonB_dep_Rec_b-barrel"/>
    <property type="match status" value="1"/>
</dbReference>
<keyword evidence="2 8" id="KW-0813">Transport</keyword>
<dbReference type="InterPro" id="IPR013784">
    <property type="entry name" value="Carb-bd-like_fold"/>
</dbReference>
<evidence type="ECO:0000256" key="3">
    <source>
        <dbReference type="ARBA" id="ARBA00022452"/>
    </source>
</evidence>
<dbReference type="InterPro" id="IPR000531">
    <property type="entry name" value="Beta-barrel_TonB"/>
</dbReference>
<evidence type="ECO:0000256" key="9">
    <source>
        <dbReference type="SAM" id="SignalP"/>
    </source>
</evidence>
<keyword evidence="7 8" id="KW-0998">Cell outer membrane</keyword>
<keyword evidence="6 8" id="KW-0472">Membrane</keyword>
<dbReference type="GO" id="GO:0015344">
    <property type="term" value="F:siderophore uptake transmembrane transporter activity"/>
    <property type="evidence" value="ECO:0007669"/>
    <property type="project" value="TreeGrafter"/>
</dbReference>
<evidence type="ECO:0000256" key="7">
    <source>
        <dbReference type="ARBA" id="ARBA00023237"/>
    </source>
</evidence>
<comment type="similarity">
    <text evidence="8">Belongs to the TonB-dependent receptor family.</text>
</comment>
<dbReference type="GO" id="GO:0030246">
    <property type="term" value="F:carbohydrate binding"/>
    <property type="evidence" value="ECO:0007669"/>
    <property type="project" value="InterPro"/>
</dbReference>
<dbReference type="SUPFAM" id="SSF49452">
    <property type="entry name" value="Starch-binding domain-like"/>
    <property type="match status" value="1"/>
</dbReference>
<sequence length="830" mass="90932">MRNLTVFHVVVGVLVGMSQAPTARAEPTSSILGTVIDAQSRQPVGDVVVTASASEPQGEFTVVTEMDGTYRFELLPPGVYELRFEREGFLPLRRDSVPVREARALRISASLLPESFRELFEPTRGEFPPVDTESTGVSESLDHLDCDLLPVARPIPGSAMRSVDRLQSLRSEAVDTDQGLTLLGASPSENGYVLDGLSTQDGVFGRNAVPLSLELLQYDWGELLFRGRIPQYGRATGVIIDAGENKSGGNEFNGAVFAHWATGLLQGRRPLQDSPHEVIENMGELGAVLSGSILKDQLWFSLGLIPSVQRVESTRSRSAVPEEDSLTIQSDQREVQALGRLTYLFNADHNTTLTFITMPATQRLHEGTAAFAPRTLERDTLLLGLGHRGGLLDKAVLLDIDARWLRQHFSQRPALSGDTGTETEGLACGSALLALYTRCGDEEHETNQFQVQGRAHFRNYGALGIPKLQHTLKVGLDAEWLVHDAVQRVPSAQRRSPRGLQSAPSSIATRTHRDVVGGFVQDSWMYSYLLTLNVGLRYDMQRLVPSHGETRAESHMLSPQLGVVVDPFERGEMRLFAHYGKYRGRVLLGLLLPDASGEQVRGVEVDPHLSPASTSEVTLGTDVAVLGETVMSVTYVRRELDTGLGLVSNPSGDRWRLVNPGKGLGSGLPKQEQTHDAVTLELARTAAYDWMGQASYTWSRFSGSREDPLNHMLRGTSAVARRTHVLKASGARRQRLTPALSARLGLAYVAASGALKAGQRGSTPWLHVVDARFGVDYQFDRGKALSFDLDAFNLFNIQTETRMTSSSDGPTVALEHQPPRQVRFGARYTF</sequence>
<evidence type="ECO:0000256" key="4">
    <source>
        <dbReference type="ARBA" id="ARBA00022692"/>
    </source>
</evidence>
<comment type="subcellular location">
    <subcellularLocation>
        <location evidence="1 8">Cell outer membrane</location>
        <topology evidence="1 8">Multi-pass membrane protein</topology>
    </subcellularLocation>
</comment>
<keyword evidence="11" id="KW-0675">Receptor</keyword>
<dbReference type="Gene3D" id="2.40.170.20">
    <property type="entry name" value="TonB-dependent receptor, beta-barrel domain"/>
    <property type="match status" value="1"/>
</dbReference>
<dbReference type="SUPFAM" id="SSF56935">
    <property type="entry name" value="Porins"/>
    <property type="match status" value="1"/>
</dbReference>
<dbReference type="PROSITE" id="PS52016">
    <property type="entry name" value="TONB_DEPENDENT_REC_3"/>
    <property type="match status" value="1"/>
</dbReference>
<feature type="chain" id="PRO_5022039233" evidence="9">
    <location>
        <begin position="26"/>
        <end position="830"/>
    </location>
</feature>
<name>A0A540WQZ0_9BACT</name>
<evidence type="ECO:0000256" key="6">
    <source>
        <dbReference type="ARBA" id="ARBA00023136"/>
    </source>
</evidence>
<protein>
    <submittedName>
        <fullName evidence="11">TonB-dependent receptor</fullName>
    </submittedName>
</protein>
<dbReference type="Gene3D" id="2.60.40.1120">
    <property type="entry name" value="Carboxypeptidase-like, regulatory domain"/>
    <property type="match status" value="1"/>
</dbReference>
<evidence type="ECO:0000256" key="5">
    <source>
        <dbReference type="ARBA" id="ARBA00023077"/>
    </source>
</evidence>
<dbReference type="PANTHER" id="PTHR30069:SF46">
    <property type="entry name" value="OAR PROTEIN"/>
    <property type="match status" value="1"/>
</dbReference>
<comment type="caution">
    <text evidence="11">The sequence shown here is derived from an EMBL/GenBank/DDBJ whole genome shotgun (WGS) entry which is preliminary data.</text>
</comment>
<dbReference type="EMBL" id="VIFM01000189">
    <property type="protein sequence ID" value="TQF11429.1"/>
    <property type="molecule type" value="Genomic_DNA"/>
</dbReference>
<keyword evidence="12" id="KW-1185">Reference proteome</keyword>
<organism evidence="11 12">
    <name type="scientific">Myxococcus llanfairpwllgwyngyllgogerychwyrndrobwllllantysiliogogogochensis</name>
    <dbReference type="NCBI Taxonomy" id="2590453"/>
    <lineage>
        <taxon>Bacteria</taxon>
        <taxon>Pseudomonadati</taxon>
        <taxon>Myxococcota</taxon>
        <taxon>Myxococcia</taxon>
        <taxon>Myxococcales</taxon>
        <taxon>Cystobacterineae</taxon>
        <taxon>Myxococcaceae</taxon>
        <taxon>Myxococcus</taxon>
    </lineage>
</organism>
<evidence type="ECO:0000259" key="10">
    <source>
        <dbReference type="Pfam" id="PF00593"/>
    </source>
</evidence>
<dbReference type="InterPro" id="IPR036942">
    <property type="entry name" value="Beta-barrel_TonB_sf"/>
</dbReference>
<dbReference type="Pfam" id="PF13620">
    <property type="entry name" value="CarboxypepD_reg"/>
    <property type="match status" value="1"/>
</dbReference>
<dbReference type="AlphaFoldDB" id="A0A540WQZ0"/>
<proteinExistence type="inferred from homology"/>
<evidence type="ECO:0000256" key="8">
    <source>
        <dbReference type="PROSITE-ProRule" id="PRU01360"/>
    </source>
</evidence>
<dbReference type="InterPro" id="IPR010917">
    <property type="entry name" value="TonB_rcpt_CS"/>
</dbReference>
<evidence type="ECO:0000313" key="12">
    <source>
        <dbReference type="Proteomes" id="UP000315369"/>
    </source>
</evidence>
<keyword evidence="9" id="KW-0732">Signal</keyword>
<evidence type="ECO:0000256" key="1">
    <source>
        <dbReference type="ARBA" id="ARBA00004571"/>
    </source>
</evidence>
<evidence type="ECO:0000313" key="11">
    <source>
        <dbReference type="EMBL" id="TQF11429.1"/>
    </source>
</evidence>
<dbReference type="InterPro" id="IPR039426">
    <property type="entry name" value="TonB-dep_rcpt-like"/>
</dbReference>
<feature type="domain" description="TonB-dependent receptor-like beta-barrel" evidence="10">
    <location>
        <begin position="339"/>
        <end position="794"/>
    </location>
</feature>
<keyword evidence="4 8" id="KW-0812">Transmembrane</keyword>
<reference evidence="11 12" key="1">
    <citation type="submission" date="2019-06" db="EMBL/GenBank/DDBJ databases">
        <authorList>
            <person name="Livingstone P."/>
            <person name="Whitworth D."/>
        </authorList>
    </citation>
    <scope>NUCLEOTIDE SEQUENCE [LARGE SCALE GENOMIC DNA]</scope>
    <source>
        <strain evidence="11 12">AM401</strain>
    </source>
</reference>
<keyword evidence="3 8" id="KW-1134">Transmembrane beta strand</keyword>
<dbReference type="PROSITE" id="PS01156">
    <property type="entry name" value="TONB_DEPENDENT_REC_2"/>
    <property type="match status" value="1"/>
</dbReference>
<keyword evidence="5" id="KW-0798">TonB box</keyword>
<feature type="signal peptide" evidence="9">
    <location>
        <begin position="1"/>
        <end position="25"/>
    </location>
</feature>
<dbReference type="PANTHER" id="PTHR30069">
    <property type="entry name" value="TONB-DEPENDENT OUTER MEMBRANE RECEPTOR"/>
    <property type="match status" value="1"/>
</dbReference>
<evidence type="ECO:0000256" key="2">
    <source>
        <dbReference type="ARBA" id="ARBA00022448"/>
    </source>
</evidence>